<feature type="compositionally biased region" description="Low complexity" evidence="11">
    <location>
        <begin position="377"/>
        <end position="397"/>
    </location>
</feature>
<comment type="subunit">
    <text evidence="2">The complex is composed of two ATP-binding proteins (LsrA), two transmembrane proteins (LsrC and LsrD) and a solute-binding protein (LsrB).</text>
</comment>
<dbReference type="PANTHER" id="PTHR32196">
    <property type="entry name" value="ABC TRANSPORTER PERMEASE PROTEIN YPHD-RELATED-RELATED"/>
    <property type="match status" value="1"/>
</dbReference>
<feature type="transmembrane region" description="Helical" evidence="12">
    <location>
        <begin position="232"/>
        <end position="252"/>
    </location>
</feature>
<feature type="transmembrane region" description="Helical" evidence="12">
    <location>
        <begin position="62"/>
        <end position="81"/>
    </location>
</feature>
<evidence type="ECO:0000256" key="7">
    <source>
        <dbReference type="ARBA" id="ARBA00022989"/>
    </source>
</evidence>
<keyword evidence="8 12" id="KW-0472">Membrane</keyword>
<comment type="caution">
    <text evidence="13">The sequence shown here is derived from an EMBL/GenBank/DDBJ whole genome shotgun (WGS) entry which is preliminary data.</text>
</comment>
<evidence type="ECO:0000256" key="4">
    <source>
        <dbReference type="ARBA" id="ARBA00022475"/>
    </source>
</evidence>
<reference evidence="14" key="1">
    <citation type="journal article" date="2019" name="Int. J. Syst. Evol. Microbiol.">
        <title>The Global Catalogue of Microorganisms (GCM) 10K type strain sequencing project: providing services to taxonomists for standard genome sequencing and annotation.</title>
        <authorList>
            <consortium name="The Broad Institute Genomics Platform"/>
            <consortium name="The Broad Institute Genome Sequencing Center for Infectious Disease"/>
            <person name="Wu L."/>
            <person name="Ma J."/>
        </authorList>
    </citation>
    <scope>NUCLEOTIDE SEQUENCE [LARGE SCALE GENOMIC DNA]</scope>
    <source>
        <strain evidence="14">JCM 9371</strain>
    </source>
</reference>
<evidence type="ECO:0000256" key="11">
    <source>
        <dbReference type="SAM" id="MobiDB-lite"/>
    </source>
</evidence>
<keyword evidence="6 12" id="KW-0812">Transmembrane</keyword>
<name>A0ABW2XGX7_9ACTN</name>
<feature type="transmembrane region" description="Helical" evidence="12">
    <location>
        <begin position="111"/>
        <end position="135"/>
    </location>
</feature>
<sequence length="406" mass="41270">MTVLAESPARPGEGGPPGGGRRLVEVVLRARELSILGALVVLVVATTIANPRFLSGQGVKDIFLNASILALLAVGQTMVVVTRNIDLSVGSVVGLVAFCAGKFASSGDRNVLLVALVGVGIGLACGLVNGLLVSFCRVPALVVTLGTLYVIQGLDHYIAHGEQIGAADLPSSVLSLGNDGVLGVPYLPIITVVVMLMIGYYLRSYSSGREFYAIGSSPEAARLAGVSIRRRVLTAYLVSGALAGLAGVLWLARFGTVVADAAHGWELKVVSAVVVGGVAITGGVGTVYGAALGALLLTTIGSVLVVLKVNSFWQDAITGILLLLAISVDRLLALRVTKALRQRSLSTGAQRRRRGGGRPRNGGPADAGPRDAEDAAGKPAADKPAAGPSAGASAAEAPKGKVAHDS</sequence>
<evidence type="ECO:0000256" key="9">
    <source>
        <dbReference type="ARBA" id="ARBA00025439"/>
    </source>
</evidence>
<dbReference type="PANTHER" id="PTHR32196:SF29">
    <property type="entry name" value="AUTOINDUCER 2 IMPORT SYSTEM PERMEASE PROTEIN LSRC"/>
    <property type="match status" value="1"/>
</dbReference>
<dbReference type="InterPro" id="IPR001851">
    <property type="entry name" value="ABC_transp_permease"/>
</dbReference>
<dbReference type="CDD" id="cd06579">
    <property type="entry name" value="TM_PBP1_transp_AraH_like"/>
    <property type="match status" value="1"/>
</dbReference>
<gene>
    <name evidence="13" type="ORF">ACFQZM_09845</name>
</gene>
<comment type="subcellular location">
    <subcellularLocation>
        <location evidence="1">Cell membrane</location>
        <topology evidence="1">Multi-pass membrane protein</topology>
    </subcellularLocation>
</comment>
<dbReference type="Proteomes" id="UP001597063">
    <property type="component" value="Unassembled WGS sequence"/>
</dbReference>
<proteinExistence type="predicted"/>
<evidence type="ECO:0000313" key="13">
    <source>
        <dbReference type="EMBL" id="MFD0684799.1"/>
    </source>
</evidence>
<keyword evidence="5" id="KW-0997">Cell inner membrane</keyword>
<feature type="region of interest" description="Disordered" evidence="11">
    <location>
        <begin position="345"/>
        <end position="406"/>
    </location>
</feature>
<comment type="function">
    <text evidence="9">Part of the ABC transporter complex LsrABCD involved in autoinducer 2 (AI-2) import. Probably responsible for the translocation of the substrate across the membrane.</text>
</comment>
<evidence type="ECO:0000256" key="8">
    <source>
        <dbReference type="ARBA" id="ARBA00023136"/>
    </source>
</evidence>
<keyword evidence="3" id="KW-0813">Transport</keyword>
<keyword evidence="7 12" id="KW-1133">Transmembrane helix</keyword>
<evidence type="ECO:0000256" key="12">
    <source>
        <dbReference type="SAM" id="Phobius"/>
    </source>
</evidence>
<evidence type="ECO:0000256" key="5">
    <source>
        <dbReference type="ARBA" id="ARBA00022519"/>
    </source>
</evidence>
<evidence type="ECO:0000313" key="14">
    <source>
        <dbReference type="Proteomes" id="UP001597063"/>
    </source>
</evidence>
<dbReference type="Pfam" id="PF02653">
    <property type="entry name" value="BPD_transp_2"/>
    <property type="match status" value="1"/>
</dbReference>
<dbReference type="EMBL" id="JBHTGP010000004">
    <property type="protein sequence ID" value="MFD0684799.1"/>
    <property type="molecule type" value="Genomic_DNA"/>
</dbReference>
<dbReference type="RefSeq" id="WP_131760147.1">
    <property type="nucleotide sequence ID" value="NZ_CAACUY010000104.1"/>
</dbReference>
<evidence type="ECO:0000256" key="1">
    <source>
        <dbReference type="ARBA" id="ARBA00004651"/>
    </source>
</evidence>
<accession>A0ABW2XGX7</accession>
<feature type="transmembrane region" description="Helical" evidence="12">
    <location>
        <begin position="264"/>
        <end position="280"/>
    </location>
</feature>
<feature type="transmembrane region" description="Helical" evidence="12">
    <location>
        <begin position="287"/>
        <end position="307"/>
    </location>
</feature>
<evidence type="ECO:0000256" key="3">
    <source>
        <dbReference type="ARBA" id="ARBA00022448"/>
    </source>
</evidence>
<keyword evidence="14" id="KW-1185">Reference proteome</keyword>
<organism evidence="13 14">
    <name type="scientific">Actinomadura fibrosa</name>
    <dbReference type="NCBI Taxonomy" id="111802"/>
    <lineage>
        <taxon>Bacteria</taxon>
        <taxon>Bacillati</taxon>
        <taxon>Actinomycetota</taxon>
        <taxon>Actinomycetes</taxon>
        <taxon>Streptosporangiales</taxon>
        <taxon>Thermomonosporaceae</taxon>
        <taxon>Actinomadura</taxon>
    </lineage>
</organism>
<evidence type="ECO:0000256" key="6">
    <source>
        <dbReference type="ARBA" id="ARBA00022692"/>
    </source>
</evidence>
<feature type="transmembrane region" description="Helical" evidence="12">
    <location>
        <begin position="33"/>
        <end position="50"/>
    </location>
</feature>
<protein>
    <recommendedName>
        <fullName evidence="10">Autoinducer 2 import system permease protein LsrC</fullName>
    </recommendedName>
</protein>
<evidence type="ECO:0000256" key="10">
    <source>
        <dbReference type="ARBA" id="ARBA00039382"/>
    </source>
</evidence>
<keyword evidence="4" id="KW-1003">Cell membrane</keyword>
<feature type="transmembrane region" description="Helical" evidence="12">
    <location>
        <begin position="183"/>
        <end position="202"/>
    </location>
</feature>
<evidence type="ECO:0000256" key="2">
    <source>
        <dbReference type="ARBA" id="ARBA00011262"/>
    </source>
</evidence>
<feature type="transmembrane region" description="Helical" evidence="12">
    <location>
        <begin position="313"/>
        <end position="333"/>
    </location>
</feature>